<keyword evidence="1" id="KW-1133">Transmembrane helix</keyword>
<evidence type="ECO:0000313" key="3">
    <source>
        <dbReference type="EMBL" id="KAJ7639929.1"/>
    </source>
</evidence>
<dbReference type="EMBL" id="JARKIE010000437">
    <property type="protein sequence ID" value="KAJ7639929.1"/>
    <property type="molecule type" value="Genomic_DNA"/>
</dbReference>
<protein>
    <recommendedName>
        <fullName evidence="2">DUF6534 domain-containing protein</fullName>
    </recommendedName>
</protein>
<dbReference type="PANTHER" id="PTHR40465:SF1">
    <property type="entry name" value="DUF6534 DOMAIN-CONTAINING PROTEIN"/>
    <property type="match status" value="1"/>
</dbReference>
<proteinExistence type="predicted"/>
<feature type="non-terminal residue" evidence="3">
    <location>
        <position position="1"/>
    </location>
</feature>
<feature type="transmembrane region" description="Helical" evidence="1">
    <location>
        <begin position="74"/>
        <end position="97"/>
    </location>
</feature>
<keyword evidence="1" id="KW-0472">Membrane</keyword>
<feature type="transmembrane region" description="Helical" evidence="1">
    <location>
        <begin position="117"/>
        <end position="138"/>
    </location>
</feature>
<evidence type="ECO:0000313" key="4">
    <source>
        <dbReference type="Proteomes" id="UP001221757"/>
    </source>
</evidence>
<dbReference type="Proteomes" id="UP001221757">
    <property type="component" value="Unassembled WGS sequence"/>
</dbReference>
<accession>A0AAD7C667</accession>
<feature type="non-terminal residue" evidence="3">
    <location>
        <position position="225"/>
    </location>
</feature>
<organism evidence="3 4">
    <name type="scientific">Mycena rosella</name>
    <name type="common">Pink bonnet</name>
    <name type="synonym">Agaricus rosellus</name>
    <dbReference type="NCBI Taxonomy" id="1033263"/>
    <lineage>
        <taxon>Eukaryota</taxon>
        <taxon>Fungi</taxon>
        <taxon>Dikarya</taxon>
        <taxon>Basidiomycota</taxon>
        <taxon>Agaricomycotina</taxon>
        <taxon>Agaricomycetes</taxon>
        <taxon>Agaricomycetidae</taxon>
        <taxon>Agaricales</taxon>
        <taxon>Marasmiineae</taxon>
        <taxon>Mycenaceae</taxon>
        <taxon>Mycena</taxon>
    </lineage>
</organism>
<keyword evidence="4" id="KW-1185">Reference proteome</keyword>
<reference evidence="3" key="1">
    <citation type="submission" date="2023-03" db="EMBL/GenBank/DDBJ databases">
        <title>Massive genome expansion in bonnet fungi (Mycena s.s.) driven by repeated elements and novel gene families across ecological guilds.</title>
        <authorList>
            <consortium name="Lawrence Berkeley National Laboratory"/>
            <person name="Harder C.B."/>
            <person name="Miyauchi S."/>
            <person name="Viragh M."/>
            <person name="Kuo A."/>
            <person name="Thoen E."/>
            <person name="Andreopoulos B."/>
            <person name="Lu D."/>
            <person name="Skrede I."/>
            <person name="Drula E."/>
            <person name="Henrissat B."/>
            <person name="Morin E."/>
            <person name="Kohler A."/>
            <person name="Barry K."/>
            <person name="LaButti K."/>
            <person name="Morin E."/>
            <person name="Salamov A."/>
            <person name="Lipzen A."/>
            <person name="Mereny Z."/>
            <person name="Hegedus B."/>
            <person name="Baldrian P."/>
            <person name="Stursova M."/>
            <person name="Weitz H."/>
            <person name="Taylor A."/>
            <person name="Grigoriev I.V."/>
            <person name="Nagy L.G."/>
            <person name="Martin F."/>
            <person name="Kauserud H."/>
        </authorList>
    </citation>
    <scope>NUCLEOTIDE SEQUENCE</scope>
    <source>
        <strain evidence="3">CBHHK067</strain>
    </source>
</reference>
<dbReference type="PANTHER" id="PTHR40465">
    <property type="entry name" value="CHROMOSOME 1, WHOLE GENOME SHOTGUN SEQUENCE"/>
    <property type="match status" value="1"/>
</dbReference>
<gene>
    <name evidence="3" type="ORF">B0H17DRAFT_886015</name>
</gene>
<feature type="transmembrane region" description="Helical" evidence="1">
    <location>
        <begin position="43"/>
        <end position="62"/>
    </location>
</feature>
<dbReference type="Pfam" id="PF20152">
    <property type="entry name" value="DUF6534"/>
    <property type="match status" value="1"/>
</dbReference>
<feature type="transmembrane region" description="Helical" evidence="1">
    <location>
        <begin position="184"/>
        <end position="205"/>
    </location>
</feature>
<comment type="caution">
    <text evidence="3">The sequence shown here is derived from an EMBL/GenBank/DDBJ whole genome shotgun (WGS) entry which is preliminary data.</text>
</comment>
<sequence>QGLVYGVYTLEFAQTMLFTHDVFATFGYGFADVSALANLGFDWLTIAVMGGLGVCLIGQSFYAYRVHLISESRVIPLSVVSIIGALLSAAFSFDGAVFSSPSIFVIDASTVRNSAHLVWLGGSALSDVMIAVCMTYYLSKKDTGFRKTRVLLSKLIRLSIETGSITALATLCALVLFNTFPDKLYYITPGIILPKLYANTMFAVLNARIQILGARGTYETSSDMV</sequence>
<feature type="domain" description="DUF6534" evidence="2">
    <location>
        <begin position="123"/>
        <end position="208"/>
    </location>
</feature>
<feature type="transmembrane region" description="Helical" evidence="1">
    <location>
        <begin position="158"/>
        <end position="178"/>
    </location>
</feature>
<evidence type="ECO:0000256" key="1">
    <source>
        <dbReference type="SAM" id="Phobius"/>
    </source>
</evidence>
<name>A0AAD7C667_MYCRO</name>
<keyword evidence="1" id="KW-0812">Transmembrane</keyword>
<evidence type="ECO:0000259" key="2">
    <source>
        <dbReference type="Pfam" id="PF20152"/>
    </source>
</evidence>
<dbReference type="InterPro" id="IPR045339">
    <property type="entry name" value="DUF6534"/>
</dbReference>
<dbReference type="AlphaFoldDB" id="A0AAD7C667"/>